<dbReference type="EMBL" id="JBHSCZ010000002">
    <property type="protein sequence ID" value="MFC4262916.1"/>
    <property type="molecule type" value="Genomic_DNA"/>
</dbReference>
<reference evidence="3" key="1">
    <citation type="journal article" date="2019" name="Int. J. Syst. Evol. Microbiol.">
        <title>The Global Catalogue of Microorganisms (GCM) 10K type strain sequencing project: providing services to taxonomists for standard genome sequencing and annotation.</title>
        <authorList>
            <consortium name="The Broad Institute Genomics Platform"/>
            <consortium name="The Broad Institute Genome Sequencing Center for Infectious Disease"/>
            <person name="Wu L."/>
            <person name="Ma J."/>
        </authorList>
    </citation>
    <scope>NUCLEOTIDE SEQUENCE [LARGE SCALE GENOMIC DNA]</scope>
    <source>
        <strain evidence="3">CECT 8289</strain>
    </source>
</reference>
<comment type="caution">
    <text evidence="2">The sequence shown here is derived from an EMBL/GenBank/DDBJ whole genome shotgun (WGS) entry which is preliminary data.</text>
</comment>
<sequence length="172" mass="19018">MDLSQKIRSLLSENEFLQLQLVDLNNTIAKRQEEIDFINNEGLSAAALEAKIASNAVEIDVLQSMLTAAATEANAAHVKSEHLEVALLQQTKMLHNVELIQNELQTTKANLQVMTDELDASASFYKQVVALKAKLAEANSTIAVLKEENSALKDQQAEMQALLQLFQQKTLK</sequence>
<protein>
    <submittedName>
        <fullName evidence="2">Uncharacterized protein</fullName>
    </submittedName>
</protein>
<gene>
    <name evidence="2" type="ORF">ACFOWM_08515</name>
</gene>
<evidence type="ECO:0000256" key="1">
    <source>
        <dbReference type="SAM" id="Coils"/>
    </source>
</evidence>
<name>A0ABV8QST2_9BACT</name>
<proteinExistence type="predicted"/>
<organism evidence="2 3">
    <name type="scientific">Ferruginibacter yonginensis</name>
    <dbReference type="NCBI Taxonomy" id="1310416"/>
    <lineage>
        <taxon>Bacteria</taxon>
        <taxon>Pseudomonadati</taxon>
        <taxon>Bacteroidota</taxon>
        <taxon>Chitinophagia</taxon>
        <taxon>Chitinophagales</taxon>
        <taxon>Chitinophagaceae</taxon>
        <taxon>Ferruginibacter</taxon>
    </lineage>
</organism>
<dbReference type="Proteomes" id="UP001595907">
    <property type="component" value="Unassembled WGS sequence"/>
</dbReference>
<feature type="coiled-coil region" evidence="1">
    <location>
        <begin position="97"/>
        <end position="165"/>
    </location>
</feature>
<feature type="coiled-coil region" evidence="1">
    <location>
        <begin position="7"/>
        <end position="41"/>
    </location>
</feature>
<evidence type="ECO:0000313" key="2">
    <source>
        <dbReference type="EMBL" id="MFC4262916.1"/>
    </source>
</evidence>
<evidence type="ECO:0000313" key="3">
    <source>
        <dbReference type="Proteomes" id="UP001595907"/>
    </source>
</evidence>
<keyword evidence="1" id="KW-0175">Coiled coil</keyword>
<accession>A0ABV8QST2</accession>
<keyword evidence="3" id="KW-1185">Reference proteome</keyword>
<dbReference type="RefSeq" id="WP_379708843.1">
    <property type="nucleotide sequence ID" value="NZ_JBHSCZ010000002.1"/>
</dbReference>